<organism evidence="3 4">
    <name type="scientific">Flavivirga jejuensis</name>
    <dbReference type="NCBI Taxonomy" id="870487"/>
    <lineage>
        <taxon>Bacteria</taxon>
        <taxon>Pseudomonadati</taxon>
        <taxon>Bacteroidota</taxon>
        <taxon>Flavobacteriia</taxon>
        <taxon>Flavobacteriales</taxon>
        <taxon>Flavobacteriaceae</taxon>
        <taxon>Flavivirga</taxon>
    </lineage>
</organism>
<dbReference type="InterPro" id="IPR001789">
    <property type="entry name" value="Sig_transdc_resp-reg_receiver"/>
</dbReference>
<protein>
    <submittedName>
        <fullName evidence="3">Response regulator</fullName>
    </submittedName>
</protein>
<evidence type="ECO:0000256" key="1">
    <source>
        <dbReference type="PROSITE-ProRule" id="PRU00169"/>
    </source>
</evidence>
<comment type="caution">
    <text evidence="3">The sequence shown here is derived from an EMBL/GenBank/DDBJ whole genome shotgun (WGS) entry which is preliminary data.</text>
</comment>
<dbReference type="RefSeq" id="WP_303301648.1">
    <property type="nucleotide sequence ID" value="NZ_BAABDA010000050.1"/>
</dbReference>
<evidence type="ECO:0000313" key="4">
    <source>
        <dbReference type="Proteomes" id="UP001176806"/>
    </source>
</evidence>
<name>A0ABT8WMX3_9FLAO</name>
<feature type="modified residue" description="4-aspartylphosphate" evidence="1">
    <location>
        <position position="65"/>
    </location>
</feature>
<reference evidence="3" key="1">
    <citation type="submission" date="2023-07" db="EMBL/GenBank/DDBJ databases">
        <title>Two novel species in the genus Flavivirga.</title>
        <authorList>
            <person name="Kwon K."/>
        </authorList>
    </citation>
    <scope>NUCLEOTIDE SEQUENCE</scope>
    <source>
        <strain evidence="3">KACC 14158</strain>
    </source>
</reference>
<dbReference type="Pfam" id="PF00072">
    <property type="entry name" value="Response_reg"/>
    <property type="match status" value="1"/>
</dbReference>
<accession>A0ABT8WMX3</accession>
<dbReference type="Gene3D" id="3.40.50.2300">
    <property type="match status" value="1"/>
</dbReference>
<keyword evidence="4" id="KW-1185">Reference proteome</keyword>
<dbReference type="SMART" id="SM00448">
    <property type="entry name" value="REC"/>
    <property type="match status" value="1"/>
</dbReference>
<dbReference type="SUPFAM" id="SSF52172">
    <property type="entry name" value="CheY-like"/>
    <property type="match status" value="1"/>
</dbReference>
<sequence>MTRPINVLIIDDHVAIIESYERAFSYLGSNTDYIFKIDTASDCDSAILKVGLALKSEPYDLVFLDISLPPSKDDSILSGEDLGKRIRRLFCDVKIIVSTHHNNSYKINNIFNSVNPEGFLVKSEAGFSNFIEAIKHVLIGTPYYTKTILEFLRKSLMNDFTLDEKDRRLLYELSKGTKMKDLPSTINMSIGGIERRKRLLKQVFNTTKESDNVLVKVAQEYGFL</sequence>
<evidence type="ECO:0000313" key="3">
    <source>
        <dbReference type="EMBL" id="MDO5974510.1"/>
    </source>
</evidence>
<dbReference type="EMBL" id="JAUOEL010000003">
    <property type="protein sequence ID" value="MDO5974510.1"/>
    <property type="molecule type" value="Genomic_DNA"/>
</dbReference>
<dbReference type="InterPro" id="IPR011006">
    <property type="entry name" value="CheY-like_superfamily"/>
</dbReference>
<feature type="domain" description="Response regulatory" evidence="2">
    <location>
        <begin position="6"/>
        <end position="137"/>
    </location>
</feature>
<gene>
    <name evidence="3" type="ORF">Q4Q40_09965</name>
</gene>
<proteinExistence type="predicted"/>
<keyword evidence="1" id="KW-0597">Phosphoprotein</keyword>
<dbReference type="Proteomes" id="UP001176806">
    <property type="component" value="Unassembled WGS sequence"/>
</dbReference>
<evidence type="ECO:0000259" key="2">
    <source>
        <dbReference type="PROSITE" id="PS50110"/>
    </source>
</evidence>
<dbReference type="PROSITE" id="PS50110">
    <property type="entry name" value="RESPONSE_REGULATORY"/>
    <property type="match status" value="1"/>
</dbReference>